<dbReference type="PANTHER" id="PTHR35499:SF1">
    <property type="entry name" value="DUF3741 DOMAIN-CONTAINING PROTEIN"/>
    <property type="match status" value="1"/>
</dbReference>
<protein>
    <submittedName>
        <fullName evidence="4">Uncharacterized protein LOC120273431 isoform X1</fullName>
    </submittedName>
</protein>
<organism evidence="3 4">
    <name type="scientific">Dioscorea cayennensis subsp. rotundata</name>
    <name type="common">White Guinea yam</name>
    <name type="synonym">Dioscorea rotundata</name>
    <dbReference type="NCBI Taxonomy" id="55577"/>
    <lineage>
        <taxon>Eukaryota</taxon>
        <taxon>Viridiplantae</taxon>
        <taxon>Streptophyta</taxon>
        <taxon>Embryophyta</taxon>
        <taxon>Tracheophyta</taxon>
        <taxon>Spermatophyta</taxon>
        <taxon>Magnoliopsida</taxon>
        <taxon>Liliopsida</taxon>
        <taxon>Dioscoreales</taxon>
        <taxon>Dioscoreaceae</taxon>
        <taxon>Dioscorea</taxon>
    </lineage>
</organism>
<evidence type="ECO:0000313" key="4">
    <source>
        <dbReference type="RefSeq" id="XP_039135994.1"/>
    </source>
</evidence>
<reference evidence="4" key="1">
    <citation type="submission" date="2025-08" db="UniProtKB">
        <authorList>
            <consortium name="RefSeq"/>
        </authorList>
    </citation>
    <scope>IDENTIFICATION</scope>
</reference>
<evidence type="ECO:0000256" key="1">
    <source>
        <dbReference type="SAM" id="MobiDB-lite"/>
    </source>
</evidence>
<dbReference type="InterPro" id="IPR032795">
    <property type="entry name" value="DUF3741-assoc"/>
</dbReference>
<proteinExistence type="predicted"/>
<keyword evidence="3" id="KW-1185">Reference proteome</keyword>
<feature type="region of interest" description="Disordered" evidence="1">
    <location>
        <begin position="1"/>
        <end position="20"/>
    </location>
</feature>
<evidence type="ECO:0000313" key="3">
    <source>
        <dbReference type="Proteomes" id="UP001515500"/>
    </source>
</evidence>
<dbReference type="GeneID" id="120273431"/>
<feature type="domain" description="DUF3741" evidence="2">
    <location>
        <begin position="72"/>
        <end position="86"/>
    </location>
</feature>
<evidence type="ECO:0000259" key="2">
    <source>
        <dbReference type="Pfam" id="PF14383"/>
    </source>
</evidence>
<dbReference type="AlphaFoldDB" id="A0AB40C818"/>
<dbReference type="Proteomes" id="UP001515500">
    <property type="component" value="Chromosome 12"/>
</dbReference>
<dbReference type="Pfam" id="PF14383">
    <property type="entry name" value="VARLMGL"/>
    <property type="match status" value="1"/>
</dbReference>
<sequence length="361" mass="41432">MNFFTSFTSSPSLSSSSTTDALEVNVSDTGMGCLTGIMSRLLCHNAAREAIREAKQVSRELCNEAEKKPAPSPGLVARLMGLDSMPVFPYTPPSSMGRSRSTSSLESWPLFLSGERCNEKVKMRTSVSFREAPTFLRQENEDFLLLTFTSEPSEEKDMKELKQVKEMRREKVNRREEKKNKHKGRQINEELLSSKHKQRVRRKAVESVRTVKKMEVEVDFNSQNSSPDSVLDNAFGIDNQCYEDKKLVKRRSRKKLSSELDCLQLSTPKIKFNVVVDDGGLISQSEDRDRNYRMKKHEKPRNGSPELWELVCRFADEDVKRSNWFSTEKCKSEDAEEIVFITALHILDCLLHEVVNELYLN</sequence>
<dbReference type="RefSeq" id="XP_039135994.1">
    <property type="nucleotide sequence ID" value="XM_039280060.1"/>
</dbReference>
<accession>A0AB40C818</accession>
<dbReference type="PANTHER" id="PTHR35499">
    <property type="entry name" value="OS05G0128300 PROTEIN"/>
    <property type="match status" value="1"/>
</dbReference>
<feature type="compositionally biased region" description="Low complexity" evidence="1">
    <location>
        <begin position="1"/>
        <end position="19"/>
    </location>
</feature>
<name>A0AB40C818_DIOCR</name>
<gene>
    <name evidence="4" type="primary">LOC120273431</name>
</gene>